<dbReference type="GO" id="GO:0006749">
    <property type="term" value="P:glutathione metabolic process"/>
    <property type="evidence" value="ECO:0007669"/>
    <property type="project" value="TreeGrafter"/>
</dbReference>
<dbReference type="InterPro" id="IPR044087">
    <property type="entry name" value="NahD-like"/>
</dbReference>
<dbReference type="EMBL" id="JACIGI010000014">
    <property type="protein sequence ID" value="MBB4286215.1"/>
    <property type="molecule type" value="Genomic_DNA"/>
</dbReference>
<comment type="catalytic activity">
    <reaction evidence="1">
        <text>2-hydroxychromene-2-carboxylate = (3E)-4-(2-hydroxyphenyl)-2-oxobut-3-enoate</text>
        <dbReference type="Rhea" id="RHEA:27401"/>
        <dbReference type="ChEBI" id="CHEBI:59350"/>
        <dbReference type="ChEBI" id="CHEBI:59353"/>
        <dbReference type="EC" id="5.99.1.4"/>
    </reaction>
</comment>
<proteinExistence type="inferred from homology"/>
<name>A0A7W6WKL6_9PROT</name>
<comment type="similarity">
    <text evidence="1">Belongs to the GST superfamily. NadH family.</text>
</comment>
<protein>
    <recommendedName>
        <fullName evidence="1">2-hydroxychromene-2-carboxylate isomerase</fullName>
        <ecNumber evidence="1">5.99.1.4</ecNumber>
    </recommendedName>
</protein>
<dbReference type="Pfam" id="PF01323">
    <property type="entry name" value="DSBA"/>
    <property type="match status" value="1"/>
</dbReference>
<dbReference type="Proteomes" id="UP000555728">
    <property type="component" value="Unassembled WGS sequence"/>
</dbReference>
<dbReference type="InterPro" id="IPR014440">
    <property type="entry name" value="HCCAis_GSTk"/>
</dbReference>
<reference evidence="4 5" key="1">
    <citation type="submission" date="2020-08" db="EMBL/GenBank/DDBJ databases">
        <title>Genome sequencing of Purple Non-Sulfur Bacteria from various extreme environments.</title>
        <authorList>
            <person name="Mayer M."/>
        </authorList>
    </citation>
    <scope>NUCLEOTIDE SEQUENCE [LARGE SCALE GENOMIC DNA]</scope>
    <source>
        <strain evidence="4 5">JA135</strain>
    </source>
</reference>
<evidence type="ECO:0000259" key="3">
    <source>
        <dbReference type="Pfam" id="PF01323"/>
    </source>
</evidence>
<dbReference type="InterPro" id="IPR001853">
    <property type="entry name" value="DSBA-like_thioredoxin_dom"/>
</dbReference>
<dbReference type="Gene3D" id="3.40.30.10">
    <property type="entry name" value="Glutaredoxin"/>
    <property type="match status" value="1"/>
</dbReference>
<sequence>MSMTVTYYVALNSPWSFLGGPRLATLAARADAAVDVRPLDIGRLFQATGGLPLPQRPKSRQDYRLWELTRWSRRLGLTLVLHPDAFPCDERLAAACVLALKAQGGDALDLATRLGGALWVDNRDVGQRAVVESIIAAAGLDAPALLAEAEAQADRWEGERQAHTDAAIAAGVFGVPTYIVGEEPFWGQDRLDFVAEALA</sequence>
<feature type="domain" description="DSBA-like thioredoxin" evidence="3">
    <location>
        <begin position="4"/>
        <end position="199"/>
    </location>
</feature>
<dbReference type="GO" id="GO:1901170">
    <property type="term" value="P:naphthalene catabolic process"/>
    <property type="evidence" value="ECO:0007669"/>
    <property type="project" value="InterPro"/>
</dbReference>
<dbReference type="PANTHER" id="PTHR42943:SF2">
    <property type="entry name" value="GLUTATHIONE S-TRANSFERASE KAPPA 1"/>
    <property type="match status" value="1"/>
</dbReference>
<keyword evidence="1 4" id="KW-0413">Isomerase</keyword>
<dbReference type="SUPFAM" id="SSF52833">
    <property type="entry name" value="Thioredoxin-like"/>
    <property type="match status" value="1"/>
</dbReference>
<gene>
    <name evidence="4" type="ORF">GGD88_001942</name>
</gene>
<dbReference type="AlphaFoldDB" id="A0A7W6WKL6"/>
<dbReference type="InterPro" id="IPR051924">
    <property type="entry name" value="GST_Kappa/NadH"/>
</dbReference>
<dbReference type="GO" id="GO:0018845">
    <property type="term" value="F:2-hydroxychromene-2-carboxylate isomerase activity"/>
    <property type="evidence" value="ECO:0007669"/>
    <property type="project" value="UniProtKB-UniRule"/>
</dbReference>
<evidence type="ECO:0000256" key="1">
    <source>
        <dbReference type="PIRNR" id="PIRNR006386"/>
    </source>
</evidence>
<dbReference type="InterPro" id="IPR036249">
    <property type="entry name" value="Thioredoxin-like_sf"/>
</dbReference>
<accession>A0A7W6WKL6</accession>
<feature type="active site" description="Nucleophile" evidence="2">
    <location>
        <position position="13"/>
    </location>
</feature>
<dbReference type="GO" id="GO:0004364">
    <property type="term" value="F:glutathione transferase activity"/>
    <property type="evidence" value="ECO:0007669"/>
    <property type="project" value="TreeGrafter"/>
</dbReference>
<evidence type="ECO:0000256" key="2">
    <source>
        <dbReference type="PIRSR" id="PIRSR006386-1"/>
    </source>
</evidence>
<dbReference type="EC" id="5.99.1.4" evidence="1"/>
<comment type="caution">
    <text evidence="4">The sequence shown here is derived from an EMBL/GenBank/DDBJ whole genome shotgun (WGS) entry which is preliminary data.</text>
</comment>
<evidence type="ECO:0000313" key="4">
    <source>
        <dbReference type="EMBL" id="MBB4286215.1"/>
    </source>
</evidence>
<dbReference type="CDD" id="cd03022">
    <property type="entry name" value="DsbA_HCCA_Iso"/>
    <property type="match status" value="1"/>
</dbReference>
<organism evidence="4 5">
    <name type="scientific">Roseospira goensis</name>
    <dbReference type="NCBI Taxonomy" id="391922"/>
    <lineage>
        <taxon>Bacteria</taxon>
        <taxon>Pseudomonadati</taxon>
        <taxon>Pseudomonadota</taxon>
        <taxon>Alphaproteobacteria</taxon>
        <taxon>Rhodospirillales</taxon>
        <taxon>Rhodospirillaceae</taxon>
        <taxon>Roseospira</taxon>
    </lineage>
</organism>
<keyword evidence="5" id="KW-1185">Reference proteome</keyword>
<dbReference type="PIRSF" id="PIRSF006386">
    <property type="entry name" value="HCCAis_GSTk"/>
    <property type="match status" value="1"/>
</dbReference>
<evidence type="ECO:0000313" key="5">
    <source>
        <dbReference type="Proteomes" id="UP000555728"/>
    </source>
</evidence>
<dbReference type="GO" id="GO:0004602">
    <property type="term" value="F:glutathione peroxidase activity"/>
    <property type="evidence" value="ECO:0007669"/>
    <property type="project" value="TreeGrafter"/>
</dbReference>
<dbReference type="PANTHER" id="PTHR42943">
    <property type="entry name" value="GLUTATHIONE S-TRANSFERASE KAPPA"/>
    <property type="match status" value="1"/>
</dbReference>